<gene>
    <name evidence="1" type="ORF">A2786_00055</name>
</gene>
<name>A0A1G1VQG8_9BACT</name>
<dbReference type="AlphaFoldDB" id="A0A1G1VQG8"/>
<evidence type="ECO:0000313" key="2">
    <source>
        <dbReference type="Proteomes" id="UP000179233"/>
    </source>
</evidence>
<accession>A0A1G1VQG8</accession>
<dbReference type="Proteomes" id="UP000179233">
    <property type="component" value="Unassembled WGS sequence"/>
</dbReference>
<proteinExistence type="predicted"/>
<comment type="caution">
    <text evidence="1">The sequence shown here is derived from an EMBL/GenBank/DDBJ whole genome shotgun (WGS) entry which is preliminary data.</text>
</comment>
<sequence length="73" mass="8102">MIAAVSVVIAPTPHTVEVANKRLPSQVRAKPAVKTHKGKPITKSCWERSFSRAKEFKVLIGCQINPKLFFVSK</sequence>
<reference evidence="1 2" key="1">
    <citation type="journal article" date="2016" name="Nat. Commun.">
        <title>Thousands of microbial genomes shed light on interconnected biogeochemical processes in an aquifer system.</title>
        <authorList>
            <person name="Anantharaman K."/>
            <person name="Brown C.T."/>
            <person name="Hug L.A."/>
            <person name="Sharon I."/>
            <person name="Castelle C.J."/>
            <person name="Probst A.J."/>
            <person name="Thomas B.C."/>
            <person name="Singh A."/>
            <person name="Wilkins M.J."/>
            <person name="Karaoz U."/>
            <person name="Brodie E.L."/>
            <person name="Williams K.H."/>
            <person name="Hubbard S.S."/>
            <person name="Banfield J.F."/>
        </authorList>
    </citation>
    <scope>NUCLEOTIDE SEQUENCE [LARGE SCALE GENOMIC DNA]</scope>
</reference>
<organism evidence="1 2">
    <name type="scientific">Candidatus Chisholmbacteria bacterium RIFCSPHIGHO2_01_FULL_52_32</name>
    <dbReference type="NCBI Taxonomy" id="1797591"/>
    <lineage>
        <taxon>Bacteria</taxon>
        <taxon>Candidatus Chisholmiibacteriota</taxon>
    </lineage>
</organism>
<dbReference type="EMBL" id="MHCJ01000008">
    <property type="protein sequence ID" value="OGY17623.1"/>
    <property type="molecule type" value="Genomic_DNA"/>
</dbReference>
<protein>
    <submittedName>
        <fullName evidence="1">Uncharacterized protein</fullName>
    </submittedName>
</protein>
<evidence type="ECO:0000313" key="1">
    <source>
        <dbReference type="EMBL" id="OGY17623.1"/>
    </source>
</evidence>